<organism evidence="1">
    <name type="scientific">Rhizophora mucronata</name>
    <name type="common">Asiatic mangrove</name>
    <dbReference type="NCBI Taxonomy" id="61149"/>
    <lineage>
        <taxon>Eukaryota</taxon>
        <taxon>Viridiplantae</taxon>
        <taxon>Streptophyta</taxon>
        <taxon>Embryophyta</taxon>
        <taxon>Tracheophyta</taxon>
        <taxon>Spermatophyta</taxon>
        <taxon>Magnoliopsida</taxon>
        <taxon>eudicotyledons</taxon>
        <taxon>Gunneridae</taxon>
        <taxon>Pentapetalae</taxon>
        <taxon>rosids</taxon>
        <taxon>fabids</taxon>
        <taxon>Malpighiales</taxon>
        <taxon>Rhizophoraceae</taxon>
        <taxon>Rhizophora</taxon>
    </lineage>
</organism>
<reference evidence="1" key="1">
    <citation type="submission" date="2018-02" db="EMBL/GenBank/DDBJ databases">
        <title>Rhizophora mucronata_Transcriptome.</title>
        <authorList>
            <person name="Meera S.P."/>
            <person name="Sreeshan A."/>
            <person name="Augustine A."/>
        </authorList>
    </citation>
    <scope>NUCLEOTIDE SEQUENCE</scope>
    <source>
        <tissue evidence="1">Leaf</tissue>
    </source>
</reference>
<protein>
    <submittedName>
        <fullName evidence="1">Uncharacterized protein</fullName>
    </submittedName>
</protein>
<accession>A0A2P2PAE8</accession>
<proteinExistence type="predicted"/>
<dbReference type="AlphaFoldDB" id="A0A2P2PAE8"/>
<dbReference type="EMBL" id="GGEC01071117">
    <property type="protein sequence ID" value="MBX51601.1"/>
    <property type="molecule type" value="Transcribed_RNA"/>
</dbReference>
<name>A0A2P2PAE8_RHIMU</name>
<evidence type="ECO:0000313" key="1">
    <source>
        <dbReference type="EMBL" id="MBX51601.1"/>
    </source>
</evidence>
<sequence length="58" mass="6852">MHYVRTRPSPKKIRPISPHIVDKKSMPLSLLLLRYEIINVHKLCEVSCNIYYLACQLE</sequence>